<dbReference type="AlphaFoldDB" id="A0A1B1YS73"/>
<dbReference type="KEGG" id="gbi:PG2T_05035"/>
<gene>
    <name evidence="2" type="ORF">PG2T_05035</name>
</gene>
<feature type="domain" description="ApeI dehydratase-like" evidence="1">
    <location>
        <begin position="14"/>
        <end position="101"/>
    </location>
</feature>
<dbReference type="Proteomes" id="UP000092952">
    <property type="component" value="Chromosome"/>
</dbReference>
<dbReference type="STRING" id="1810504.PG2T_05035"/>
<protein>
    <recommendedName>
        <fullName evidence="1">ApeI dehydratase-like domain-containing protein</fullName>
    </recommendedName>
</protein>
<organism evidence="2 3">
    <name type="scientific">Immundisolibacter cernigliae</name>
    <dbReference type="NCBI Taxonomy" id="1810504"/>
    <lineage>
        <taxon>Bacteria</taxon>
        <taxon>Pseudomonadati</taxon>
        <taxon>Pseudomonadota</taxon>
        <taxon>Gammaproteobacteria</taxon>
        <taxon>Immundisolibacterales</taxon>
        <taxon>Immundisolibacteraceae</taxon>
        <taxon>Immundisolibacter</taxon>
    </lineage>
</organism>
<dbReference type="InterPro" id="IPR029069">
    <property type="entry name" value="HotDog_dom_sf"/>
</dbReference>
<name>A0A1B1YS73_9GAMM</name>
<sequence>MPATHSPPRARHCAGAQVPAGHPCLAGHFPGNPVVPAVVLLERVLDALHAWRGPQWRLHRIVAAKFVSALRPDERFDIELTMDGTRLDFRCQSDGRLLAHGSWEVAQ</sequence>
<keyword evidence="3" id="KW-1185">Reference proteome</keyword>
<dbReference type="InParanoid" id="A0A1B1YS73"/>
<proteinExistence type="predicted"/>
<evidence type="ECO:0000313" key="2">
    <source>
        <dbReference type="EMBL" id="ANX03622.1"/>
    </source>
</evidence>
<evidence type="ECO:0000259" key="1">
    <source>
        <dbReference type="Pfam" id="PF22818"/>
    </source>
</evidence>
<dbReference type="SUPFAM" id="SSF54637">
    <property type="entry name" value="Thioesterase/thiol ester dehydrase-isomerase"/>
    <property type="match status" value="1"/>
</dbReference>
<reference evidence="3" key="1">
    <citation type="submission" date="2016-03" db="EMBL/GenBank/DDBJ databases">
        <title>Complete genome sequence of Solimmundus cernigliae, representing a novel lineage of polycyclic aromatic hydrocarbon degraders within the Gammaproteobacteria.</title>
        <authorList>
            <person name="Singleton D.R."/>
            <person name="Dickey A.N."/>
            <person name="Scholl E.H."/>
            <person name="Wright F.A."/>
            <person name="Aitken M.D."/>
        </authorList>
    </citation>
    <scope>NUCLEOTIDE SEQUENCE [LARGE SCALE GENOMIC DNA]</scope>
    <source>
        <strain evidence="3">TR3.2</strain>
    </source>
</reference>
<dbReference type="OrthoDB" id="9812842at2"/>
<dbReference type="EMBL" id="CP014671">
    <property type="protein sequence ID" value="ANX03622.1"/>
    <property type="molecule type" value="Genomic_DNA"/>
</dbReference>
<accession>A0A1B1YS73</accession>
<dbReference type="RefSeq" id="WP_068803151.1">
    <property type="nucleotide sequence ID" value="NZ_CP014671.1"/>
</dbReference>
<dbReference type="Gene3D" id="3.10.129.10">
    <property type="entry name" value="Hotdog Thioesterase"/>
    <property type="match status" value="1"/>
</dbReference>
<evidence type="ECO:0000313" key="3">
    <source>
        <dbReference type="Proteomes" id="UP000092952"/>
    </source>
</evidence>
<dbReference type="InterPro" id="IPR054545">
    <property type="entry name" value="ApeI-like"/>
</dbReference>
<dbReference type="Pfam" id="PF22818">
    <property type="entry name" value="ApeI-like"/>
    <property type="match status" value="1"/>
</dbReference>